<dbReference type="EMBL" id="PPSK01000018">
    <property type="protein sequence ID" value="POB01786.1"/>
    <property type="molecule type" value="Genomic_DNA"/>
</dbReference>
<keyword evidence="2" id="KW-0732">Signal</keyword>
<proteinExistence type="predicted"/>
<protein>
    <submittedName>
        <fullName evidence="3">Uncharacterized protein</fullName>
    </submittedName>
</protein>
<evidence type="ECO:0000256" key="2">
    <source>
        <dbReference type="SAM" id="SignalP"/>
    </source>
</evidence>
<comment type="caution">
    <text evidence="3">The sequence shown here is derived from an EMBL/GenBank/DDBJ whole genome shotgun (WGS) entry which is preliminary data.</text>
</comment>
<feature type="chain" id="PRO_5015122137" evidence="2">
    <location>
        <begin position="27"/>
        <end position="150"/>
    </location>
</feature>
<reference evidence="3 4" key="1">
    <citation type="submission" date="2018-01" db="EMBL/GenBank/DDBJ databases">
        <title>Draft genome of the type strain Pseudomonas oceani DSM 100277 isolated from the deep water in Okinawa trough, northwestern Pacific Ocean.</title>
        <authorList>
            <person name="Gomila M."/>
            <person name="Mulet M."/>
            <person name="Garcia-Valdes E."/>
            <person name="Lalucat J."/>
        </authorList>
    </citation>
    <scope>NUCLEOTIDE SEQUENCE [LARGE SCALE GENOMIC DNA]</scope>
    <source>
        <strain evidence="3 4">DSM 100277</strain>
    </source>
</reference>
<evidence type="ECO:0000313" key="4">
    <source>
        <dbReference type="Proteomes" id="UP000243451"/>
    </source>
</evidence>
<name>A0A2P4ES22_9GAMM</name>
<dbReference type="AlphaFoldDB" id="A0A2P4ES22"/>
<accession>A0A2P4ES22</accession>
<gene>
    <name evidence="3" type="ORF">C1949_15710</name>
</gene>
<keyword evidence="4" id="KW-1185">Reference proteome</keyword>
<dbReference type="RefSeq" id="WP_104739419.1">
    <property type="nucleotide sequence ID" value="NZ_BMHR01000016.1"/>
</dbReference>
<feature type="signal peptide" evidence="2">
    <location>
        <begin position="1"/>
        <end position="26"/>
    </location>
</feature>
<sequence length="150" mass="15143">MKHLRIKLGATALAATLSALPLTASASDVGFGVGISYIFGQGPAVGIKAFSDDEADRAAAVLGLDYVFANGGLRPNVGVAYLGNGYYGDANVGYNFGNSRFDFGVGAGWSDADNQSSNHASAPGSPQLPPEPGNGNGEPPPPPPQPQNPG</sequence>
<evidence type="ECO:0000256" key="1">
    <source>
        <dbReference type="SAM" id="MobiDB-lite"/>
    </source>
</evidence>
<evidence type="ECO:0000313" key="3">
    <source>
        <dbReference type="EMBL" id="POB01786.1"/>
    </source>
</evidence>
<dbReference type="Proteomes" id="UP000243451">
    <property type="component" value="Unassembled WGS sequence"/>
</dbReference>
<dbReference type="OrthoDB" id="7032059at2"/>
<organism evidence="3 4">
    <name type="scientific">Halopseudomonas oceani</name>
    <dbReference type="NCBI Taxonomy" id="1708783"/>
    <lineage>
        <taxon>Bacteria</taxon>
        <taxon>Pseudomonadati</taxon>
        <taxon>Pseudomonadota</taxon>
        <taxon>Gammaproteobacteria</taxon>
        <taxon>Pseudomonadales</taxon>
        <taxon>Pseudomonadaceae</taxon>
        <taxon>Halopseudomonas</taxon>
    </lineage>
</organism>
<feature type="region of interest" description="Disordered" evidence="1">
    <location>
        <begin position="107"/>
        <end position="150"/>
    </location>
</feature>
<feature type="compositionally biased region" description="Pro residues" evidence="1">
    <location>
        <begin position="126"/>
        <end position="150"/>
    </location>
</feature>